<keyword evidence="8" id="KW-0966">Cell projection</keyword>
<organism evidence="8 9">
    <name type="scientific">Sedimenticola thiotaurini</name>
    <dbReference type="NCBI Taxonomy" id="1543721"/>
    <lineage>
        <taxon>Bacteria</taxon>
        <taxon>Pseudomonadati</taxon>
        <taxon>Pseudomonadota</taxon>
        <taxon>Gammaproteobacteria</taxon>
        <taxon>Chromatiales</taxon>
        <taxon>Sedimenticolaceae</taxon>
        <taxon>Sedimenticola</taxon>
    </lineage>
</organism>
<evidence type="ECO:0000256" key="4">
    <source>
        <dbReference type="ARBA" id="ARBA00023136"/>
    </source>
</evidence>
<evidence type="ECO:0000256" key="7">
    <source>
        <dbReference type="RuleBase" id="RU362064"/>
    </source>
</evidence>
<keyword evidence="2 7" id="KW-0812">Transmembrane</keyword>
<comment type="similarity">
    <text evidence="6 7">Belongs to the FliO/MopB family.</text>
</comment>
<dbReference type="InterPro" id="IPR052205">
    <property type="entry name" value="FliO/MopB"/>
</dbReference>
<dbReference type="EMBL" id="VMRY01000033">
    <property type="protein sequence ID" value="TVT55554.1"/>
    <property type="molecule type" value="Genomic_DNA"/>
</dbReference>
<keyword evidence="5 7" id="KW-0975">Bacterial flagellum</keyword>
<gene>
    <name evidence="8" type="primary">fliO</name>
    <name evidence="8" type="ORF">FHK82_08125</name>
</gene>
<keyword evidence="8" id="KW-0969">Cilium</keyword>
<comment type="subcellular location">
    <subcellularLocation>
        <location evidence="7">Cell membrane</location>
    </subcellularLocation>
    <subcellularLocation>
        <location evidence="7">Bacterial flagellum basal body</location>
    </subcellularLocation>
</comment>
<keyword evidence="3 7" id="KW-1133">Transmembrane helix</keyword>
<comment type="caution">
    <text evidence="8">The sequence shown here is derived from an EMBL/GenBank/DDBJ whole genome shotgun (WGS) entry which is preliminary data.</text>
</comment>
<evidence type="ECO:0000256" key="6">
    <source>
        <dbReference type="ARBA" id="ARBA00037937"/>
    </source>
</evidence>
<reference evidence="8 9" key="1">
    <citation type="submission" date="2019-07" db="EMBL/GenBank/DDBJ databases">
        <title>The pathways for chlorine oxyanion respiration interact through the shared metabolite chlorate.</title>
        <authorList>
            <person name="Barnum T.P."/>
            <person name="Cheng Y."/>
            <person name="Hill K.A."/>
            <person name="Lucas L.N."/>
            <person name="Carlson H.K."/>
            <person name="Coates J.D."/>
        </authorList>
    </citation>
    <scope>NUCLEOTIDE SEQUENCE [LARGE SCALE GENOMIC DNA]</scope>
    <source>
        <strain evidence="8">BK-3</strain>
    </source>
</reference>
<evidence type="ECO:0000256" key="3">
    <source>
        <dbReference type="ARBA" id="ARBA00022989"/>
    </source>
</evidence>
<evidence type="ECO:0000256" key="2">
    <source>
        <dbReference type="ARBA" id="ARBA00022692"/>
    </source>
</evidence>
<dbReference type="NCBIfam" id="TIGR03500">
    <property type="entry name" value="FliO_TIGR"/>
    <property type="match status" value="1"/>
</dbReference>
<feature type="transmembrane region" description="Helical" evidence="7">
    <location>
        <begin position="45"/>
        <end position="62"/>
    </location>
</feature>
<dbReference type="InterPro" id="IPR022781">
    <property type="entry name" value="Flagellar_biosynth_FliO"/>
</dbReference>
<dbReference type="GO" id="GO:0044781">
    <property type="term" value="P:bacterial-type flagellum organization"/>
    <property type="evidence" value="ECO:0007669"/>
    <property type="project" value="UniProtKB-UniRule"/>
</dbReference>
<accession>A0A558D3F7</accession>
<dbReference type="GO" id="GO:0005886">
    <property type="term" value="C:plasma membrane"/>
    <property type="evidence" value="ECO:0007669"/>
    <property type="project" value="UniProtKB-SubCell"/>
</dbReference>
<name>A0A558D3F7_9GAMM</name>
<dbReference type="Pfam" id="PF04347">
    <property type="entry name" value="FliO"/>
    <property type="match status" value="1"/>
</dbReference>
<keyword evidence="4 7" id="KW-0472">Membrane</keyword>
<dbReference type="PANTHER" id="PTHR38766">
    <property type="entry name" value="FLAGELLAR PROTEIN FLIO"/>
    <property type="match status" value="1"/>
</dbReference>
<dbReference type="GO" id="GO:0009425">
    <property type="term" value="C:bacterial-type flagellum basal body"/>
    <property type="evidence" value="ECO:0007669"/>
    <property type="project" value="UniProtKB-SubCell"/>
</dbReference>
<evidence type="ECO:0000256" key="5">
    <source>
        <dbReference type="ARBA" id="ARBA00023143"/>
    </source>
</evidence>
<sequence>MRFAAHLSGLLFSALPGICLAELGKPNAPVLGASPLSGGVLLETAGGLLLILVLIFGLGWLLRRFGRLPMASKADLSVLGGVSLGPRERAVLIQIGTTKLLVGVAPGRVQTLYVLDPDEKTKQVNESFSGQLESELTEPQQ</sequence>
<proteinExistence type="inferred from homology"/>
<dbReference type="AlphaFoldDB" id="A0A558D3F7"/>
<dbReference type="PANTHER" id="PTHR38766:SF1">
    <property type="entry name" value="FLAGELLAR PROTEIN FLIO"/>
    <property type="match status" value="1"/>
</dbReference>
<dbReference type="Proteomes" id="UP000317355">
    <property type="component" value="Unassembled WGS sequence"/>
</dbReference>
<evidence type="ECO:0000313" key="9">
    <source>
        <dbReference type="Proteomes" id="UP000317355"/>
    </source>
</evidence>
<evidence type="ECO:0000256" key="1">
    <source>
        <dbReference type="ARBA" id="ARBA00022475"/>
    </source>
</evidence>
<protein>
    <recommendedName>
        <fullName evidence="7">Flagellar protein</fullName>
    </recommendedName>
</protein>
<keyword evidence="8" id="KW-0282">Flagellum</keyword>
<keyword evidence="1 7" id="KW-1003">Cell membrane</keyword>
<evidence type="ECO:0000313" key="8">
    <source>
        <dbReference type="EMBL" id="TVT55554.1"/>
    </source>
</evidence>